<dbReference type="AlphaFoldDB" id="A0A0E9X4D8"/>
<evidence type="ECO:0000313" key="1">
    <source>
        <dbReference type="EMBL" id="JAH96558.1"/>
    </source>
</evidence>
<protein>
    <submittedName>
        <fullName evidence="1">Uncharacterized protein</fullName>
    </submittedName>
</protein>
<proteinExistence type="predicted"/>
<accession>A0A0E9X4D8</accession>
<reference evidence="1" key="2">
    <citation type="journal article" date="2015" name="Fish Shellfish Immunol.">
        <title>Early steps in the European eel (Anguilla anguilla)-Vibrio vulnificus interaction in the gills: Role of the RtxA13 toxin.</title>
        <authorList>
            <person name="Callol A."/>
            <person name="Pajuelo D."/>
            <person name="Ebbesson L."/>
            <person name="Teles M."/>
            <person name="MacKenzie S."/>
            <person name="Amaro C."/>
        </authorList>
    </citation>
    <scope>NUCLEOTIDE SEQUENCE</scope>
</reference>
<dbReference type="EMBL" id="GBXM01012019">
    <property type="protein sequence ID" value="JAH96558.1"/>
    <property type="molecule type" value="Transcribed_RNA"/>
</dbReference>
<reference evidence="1" key="1">
    <citation type="submission" date="2014-11" db="EMBL/GenBank/DDBJ databases">
        <authorList>
            <person name="Amaro Gonzalez C."/>
        </authorList>
    </citation>
    <scope>NUCLEOTIDE SEQUENCE</scope>
</reference>
<name>A0A0E9X4D8_ANGAN</name>
<sequence length="57" mass="6287">MFDPGSLFSAPALLQSQHCTVPHFGGKISEHTSKCRDLALKYKLQPTTPYTLLLKAV</sequence>
<organism evidence="1">
    <name type="scientific">Anguilla anguilla</name>
    <name type="common">European freshwater eel</name>
    <name type="synonym">Muraena anguilla</name>
    <dbReference type="NCBI Taxonomy" id="7936"/>
    <lineage>
        <taxon>Eukaryota</taxon>
        <taxon>Metazoa</taxon>
        <taxon>Chordata</taxon>
        <taxon>Craniata</taxon>
        <taxon>Vertebrata</taxon>
        <taxon>Euteleostomi</taxon>
        <taxon>Actinopterygii</taxon>
        <taxon>Neopterygii</taxon>
        <taxon>Teleostei</taxon>
        <taxon>Anguilliformes</taxon>
        <taxon>Anguillidae</taxon>
        <taxon>Anguilla</taxon>
    </lineage>
</organism>